<proteinExistence type="predicted"/>
<organism evidence="4 5">
    <name type="scientific">Allofournierella massiliensis</name>
    <dbReference type="NCBI Taxonomy" id="1650663"/>
    <lineage>
        <taxon>Bacteria</taxon>
        <taxon>Bacillati</taxon>
        <taxon>Bacillota</taxon>
        <taxon>Clostridia</taxon>
        <taxon>Eubacteriales</taxon>
        <taxon>Oscillospiraceae</taxon>
        <taxon>Allofournierella</taxon>
    </lineage>
</organism>
<evidence type="ECO:0000313" key="4">
    <source>
        <dbReference type="EMBL" id="MDM8200007.1"/>
    </source>
</evidence>
<feature type="domain" description="G5" evidence="3">
    <location>
        <begin position="150"/>
        <end position="232"/>
    </location>
</feature>
<dbReference type="InterPro" id="IPR059180">
    <property type="entry name" value="3D_YorM"/>
</dbReference>
<keyword evidence="2" id="KW-1133">Transmembrane helix</keyword>
<dbReference type="Proteomes" id="UP001529380">
    <property type="component" value="Unassembled WGS sequence"/>
</dbReference>
<dbReference type="InterPro" id="IPR036908">
    <property type="entry name" value="RlpA-like_sf"/>
</dbReference>
<feature type="transmembrane region" description="Helical" evidence="2">
    <location>
        <begin position="12"/>
        <end position="36"/>
    </location>
</feature>
<accession>A0ABT7UM85</accession>
<keyword evidence="2" id="KW-0812">Transmembrane</keyword>
<dbReference type="EMBL" id="JAUDCL010000002">
    <property type="protein sequence ID" value="MDM8200007.1"/>
    <property type="molecule type" value="Genomic_DNA"/>
</dbReference>
<dbReference type="SUPFAM" id="SSF50685">
    <property type="entry name" value="Barwin-like endoglucanases"/>
    <property type="match status" value="1"/>
</dbReference>
<evidence type="ECO:0000256" key="1">
    <source>
        <dbReference type="ARBA" id="ARBA00022729"/>
    </source>
</evidence>
<protein>
    <submittedName>
        <fullName evidence="4">G5 domain-containing protein</fullName>
    </submittedName>
</protein>
<name>A0ABT7UM85_9FIRM</name>
<keyword evidence="1" id="KW-0732">Signal</keyword>
<dbReference type="PANTHER" id="PTHR39160:SF4">
    <property type="entry name" value="RESUSCITATION-PROMOTING FACTOR RPFB"/>
    <property type="match status" value="1"/>
</dbReference>
<dbReference type="InterPro" id="IPR051933">
    <property type="entry name" value="Resuscitation_pf_RpfB"/>
</dbReference>
<dbReference type="InterPro" id="IPR007137">
    <property type="entry name" value="DUF348"/>
</dbReference>
<dbReference type="InterPro" id="IPR010611">
    <property type="entry name" value="3D_dom"/>
</dbReference>
<evidence type="ECO:0000313" key="5">
    <source>
        <dbReference type="Proteomes" id="UP001529380"/>
    </source>
</evidence>
<dbReference type="Gene3D" id="2.40.40.10">
    <property type="entry name" value="RlpA-like domain"/>
    <property type="match status" value="1"/>
</dbReference>
<keyword evidence="2" id="KW-0472">Membrane</keyword>
<dbReference type="PROSITE" id="PS51109">
    <property type="entry name" value="G5"/>
    <property type="match status" value="1"/>
</dbReference>
<dbReference type="Gene3D" id="2.20.230.10">
    <property type="entry name" value="Resuscitation-promoting factor rpfb"/>
    <property type="match status" value="1"/>
</dbReference>
<dbReference type="Pfam" id="PF07501">
    <property type="entry name" value="G5"/>
    <property type="match status" value="1"/>
</dbReference>
<evidence type="ECO:0000259" key="3">
    <source>
        <dbReference type="PROSITE" id="PS51109"/>
    </source>
</evidence>
<evidence type="ECO:0000256" key="2">
    <source>
        <dbReference type="SAM" id="Phobius"/>
    </source>
</evidence>
<reference evidence="4 5" key="3">
    <citation type="submission" date="2023-06" db="EMBL/GenBank/DDBJ databases">
        <authorList>
            <person name="Zeman M."/>
            <person name="Kubasova T."/>
            <person name="Jahodarova E."/>
            <person name="Nykrynova M."/>
            <person name="Rychlik I."/>
        </authorList>
    </citation>
    <scope>NUCLEOTIDE SEQUENCE [LARGE SCALE GENOMIC DNA]</scope>
    <source>
        <strain evidence="4 5">ET340</strain>
    </source>
</reference>
<dbReference type="CDD" id="cd14667">
    <property type="entry name" value="3D_containing_proteins"/>
    <property type="match status" value="1"/>
</dbReference>
<sequence>MITIIKKLRRLVLAVPVKVWACLITVGCLALTLIGLHQALHLVRITDSEGASEVVMTHLDDPQKLMQLSGIVAEEGDDVHYTAYKGNQASLSIQRAVDLTVTADGQTHDLRLVNGTVSDALAACGVELGEHDYTEPSLHTAISDGLSIQVHRVEYRDTVVEESIPYETEYVYTSLFYKNRNRTQLVQQGHEGTNQITHRERVVDGQVESSQVISVVQTVAPQNTIIKAYQAGAPVSPLEGPEVVDGVPTGYTAVYTGRATGYSASRGRGASGLGLYCGTVAVNPALIPYGTKLYITSTDGKLVYGYAIATDTGASLLNGSCLVDLFYDSFSEALMNGVQEVNVYVMG</sequence>
<comment type="caution">
    <text evidence="4">The sequence shown here is derived from an EMBL/GenBank/DDBJ whole genome shotgun (WGS) entry which is preliminary data.</text>
</comment>
<dbReference type="Pfam" id="PF03990">
    <property type="entry name" value="DUF348"/>
    <property type="match status" value="1"/>
</dbReference>
<keyword evidence="5" id="KW-1185">Reference proteome</keyword>
<dbReference type="PANTHER" id="PTHR39160">
    <property type="entry name" value="CELL WALL-BINDING PROTEIN YOCH"/>
    <property type="match status" value="1"/>
</dbReference>
<reference evidence="4 5" key="2">
    <citation type="submission" date="2023-06" db="EMBL/GenBank/DDBJ databases">
        <title>Identification and characterization of horizontal gene transfer across gut microbiota members of farm animals based on homology search.</title>
        <authorList>
            <person name="Schwarzerova J."/>
            <person name="Nykrynova M."/>
            <person name="Jureckova K."/>
            <person name="Cejkova D."/>
            <person name="Rychlik I."/>
        </authorList>
    </citation>
    <scope>NUCLEOTIDE SEQUENCE [LARGE SCALE GENOMIC DNA]</scope>
    <source>
        <strain evidence="4 5">ET340</strain>
    </source>
</reference>
<reference evidence="5" key="1">
    <citation type="submission" date="2023-06" db="EMBL/GenBank/DDBJ databases">
        <title>Identification and characterization of horizontal gene transfer across gut microbiota members of farm animals based on homology search.</title>
        <authorList>
            <person name="Zeman M."/>
            <person name="Kubasova T."/>
            <person name="Jahodarova E."/>
            <person name="Nykrynova M."/>
            <person name="Rychlik I."/>
        </authorList>
    </citation>
    <scope>NUCLEOTIDE SEQUENCE [LARGE SCALE GENOMIC DNA]</scope>
    <source>
        <strain evidence="5">ET340</strain>
    </source>
</reference>
<dbReference type="SMART" id="SM01208">
    <property type="entry name" value="G5"/>
    <property type="match status" value="1"/>
</dbReference>
<gene>
    <name evidence="4" type="ORF">QUW08_01655</name>
</gene>
<dbReference type="Pfam" id="PF06725">
    <property type="entry name" value="3D"/>
    <property type="match status" value="1"/>
</dbReference>
<dbReference type="RefSeq" id="WP_270912882.1">
    <property type="nucleotide sequence ID" value="NZ_JAUDCL010000002.1"/>
</dbReference>
<dbReference type="InterPro" id="IPR011098">
    <property type="entry name" value="G5_dom"/>
</dbReference>